<comment type="caution">
    <text evidence="1">The sequence shown here is derived from an EMBL/GenBank/DDBJ whole genome shotgun (WGS) entry which is preliminary data.</text>
</comment>
<accession>A0ABP8NAG4</accession>
<reference evidence="2" key="1">
    <citation type="journal article" date="2019" name="Int. J. Syst. Evol. Microbiol.">
        <title>The Global Catalogue of Microorganisms (GCM) 10K type strain sequencing project: providing services to taxonomists for standard genome sequencing and annotation.</title>
        <authorList>
            <consortium name="The Broad Institute Genomics Platform"/>
            <consortium name="The Broad Institute Genome Sequencing Center for Infectious Disease"/>
            <person name="Wu L."/>
            <person name="Ma J."/>
        </authorList>
    </citation>
    <scope>NUCLEOTIDE SEQUENCE [LARGE SCALE GENOMIC DNA]</scope>
    <source>
        <strain evidence="2">JCM 17759</strain>
    </source>
</reference>
<gene>
    <name evidence="1" type="ORF">GCM10023156_46070</name>
</gene>
<keyword evidence="2" id="KW-1185">Reference proteome</keyword>
<dbReference type="Proteomes" id="UP001500840">
    <property type="component" value="Unassembled WGS sequence"/>
</dbReference>
<proteinExistence type="predicted"/>
<sequence>MITARVAEKTTLTFHLRTHANDKLHVSEGDEVDLKVFSDKDESSSDFLCKVTDVVPVADDALRLTIALSRDAVLEKSGIVDAELALADDRRCRLKVSVP</sequence>
<evidence type="ECO:0000313" key="1">
    <source>
        <dbReference type="EMBL" id="GAA4462319.1"/>
    </source>
</evidence>
<evidence type="ECO:0000313" key="2">
    <source>
        <dbReference type="Proteomes" id="UP001500840"/>
    </source>
</evidence>
<dbReference type="EMBL" id="BAABGA010000060">
    <property type="protein sequence ID" value="GAA4462319.1"/>
    <property type="molecule type" value="Genomic_DNA"/>
</dbReference>
<name>A0ABP8NAG4_9BACT</name>
<organism evidence="1 2">
    <name type="scientific">Novipirellula rosea</name>
    <dbReference type="NCBI Taxonomy" id="1031540"/>
    <lineage>
        <taxon>Bacteria</taxon>
        <taxon>Pseudomonadati</taxon>
        <taxon>Planctomycetota</taxon>
        <taxon>Planctomycetia</taxon>
        <taxon>Pirellulales</taxon>
        <taxon>Pirellulaceae</taxon>
        <taxon>Novipirellula</taxon>
    </lineage>
</organism>
<protein>
    <submittedName>
        <fullName evidence="1">Uncharacterized protein</fullName>
    </submittedName>
</protein>